<evidence type="ECO:0000313" key="2">
    <source>
        <dbReference type="Proteomes" id="UP000240206"/>
    </source>
</evidence>
<name>A0A2P7ED95_9SYNE</name>
<evidence type="ECO:0008006" key="3">
    <source>
        <dbReference type="Google" id="ProtNLM"/>
    </source>
</evidence>
<comment type="caution">
    <text evidence="1">The sequence shown here is derived from an EMBL/GenBank/DDBJ whole genome shotgun (WGS) entry which is preliminary data.</text>
</comment>
<organism evidence="1 2">
    <name type="scientific">Synechococcus lacustris str. Tous</name>
    <dbReference type="NCBI Taxonomy" id="1910958"/>
    <lineage>
        <taxon>Bacteria</taxon>
        <taxon>Bacillati</taxon>
        <taxon>Cyanobacteriota</taxon>
        <taxon>Cyanophyceae</taxon>
        <taxon>Synechococcales</taxon>
        <taxon>Synechococcaceae</taxon>
        <taxon>Synechococcus</taxon>
    </lineage>
</organism>
<proteinExistence type="predicted"/>
<dbReference type="Proteomes" id="UP000240206">
    <property type="component" value="Unassembled WGS sequence"/>
</dbReference>
<dbReference type="AlphaFoldDB" id="A0A2P7ED95"/>
<dbReference type="EMBL" id="PXVC01000044">
    <property type="protein sequence ID" value="PSI01185.1"/>
    <property type="molecule type" value="Genomic_DNA"/>
</dbReference>
<sequence length="102" mass="10550">MAQTLKLKRSSVSGKAPALGDLQLGEIGLNTFDGKLYTRKDNGTASIVKLSGGGGDVTLTGAQTLTNKTLTDPAITGTILEDVFTIPDAANLKLILAMAVFN</sequence>
<keyword evidence="2" id="KW-1185">Reference proteome</keyword>
<evidence type="ECO:0000313" key="1">
    <source>
        <dbReference type="EMBL" id="PSI01185.1"/>
    </source>
</evidence>
<reference evidence="2" key="1">
    <citation type="submission" date="2018-03" db="EMBL/GenBank/DDBJ databases">
        <title>Ecological and genomic features of two cosmopolitan and abundant freshwater picocyanobacteria.</title>
        <authorList>
            <person name="Cabello-Yeves P.J."/>
            <person name="Picazo A."/>
            <person name="Camacho A."/>
            <person name="Callieri C."/>
            <person name="Rosselli R."/>
            <person name="Roda-Garcia J."/>
            <person name="Coutinho F.H."/>
            <person name="Rodriguez-Valera F."/>
        </authorList>
    </citation>
    <scope>NUCLEOTIDE SEQUENCE [LARGE SCALE GENOMIC DNA]</scope>
    <source>
        <strain evidence="2">Tous</strain>
    </source>
</reference>
<gene>
    <name evidence="1" type="ORF">C7K08_09170</name>
</gene>
<dbReference type="RefSeq" id="WP_106500337.1">
    <property type="nucleotide sequence ID" value="NZ_PXVC01000044.1"/>
</dbReference>
<protein>
    <recommendedName>
        <fullName evidence="3">Major tropism determinant N-terminal domain-containing protein</fullName>
    </recommendedName>
</protein>
<accession>A0A2P7ED95</accession>